<evidence type="ECO:0000313" key="2">
    <source>
        <dbReference type="Proteomes" id="UP000292958"/>
    </source>
</evidence>
<proteinExistence type="predicted"/>
<dbReference type="EMBL" id="SHKW01000001">
    <property type="protein sequence ID" value="RZU42405.1"/>
    <property type="molecule type" value="Genomic_DNA"/>
</dbReference>
<keyword evidence="2" id="KW-1185">Reference proteome</keyword>
<sequence>MNTPPGFAAEASLYNVSTRYQATPEATVHCGLVQPAGPFSDYANLDTSFPFFGPVYTPRPIPCLRWQCIDFPNQGPYCFRTLGFWNSVTHRCE</sequence>
<reference evidence="1 2" key="1">
    <citation type="submission" date="2019-02" db="EMBL/GenBank/DDBJ databases">
        <title>Genomic Encyclopedia of Archaeal and Bacterial Type Strains, Phase II (KMG-II): from individual species to whole genera.</title>
        <authorList>
            <person name="Goeker M."/>
        </authorList>
    </citation>
    <scope>NUCLEOTIDE SEQUENCE [LARGE SCALE GENOMIC DNA]</scope>
    <source>
        <strain evidence="1 2">DSM 18101</strain>
    </source>
</reference>
<accession>A0A4Q7YYY9</accession>
<organism evidence="1 2">
    <name type="scientific">Edaphobacter modestus</name>
    <dbReference type="NCBI Taxonomy" id="388466"/>
    <lineage>
        <taxon>Bacteria</taxon>
        <taxon>Pseudomonadati</taxon>
        <taxon>Acidobacteriota</taxon>
        <taxon>Terriglobia</taxon>
        <taxon>Terriglobales</taxon>
        <taxon>Acidobacteriaceae</taxon>
        <taxon>Edaphobacter</taxon>
    </lineage>
</organism>
<dbReference type="AlphaFoldDB" id="A0A4Q7YYY9"/>
<name>A0A4Q7YYY9_9BACT</name>
<dbReference type="Proteomes" id="UP000292958">
    <property type="component" value="Unassembled WGS sequence"/>
</dbReference>
<gene>
    <name evidence="1" type="ORF">BDD14_3982</name>
</gene>
<comment type="caution">
    <text evidence="1">The sequence shown here is derived from an EMBL/GenBank/DDBJ whole genome shotgun (WGS) entry which is preliminary data.</text>
</comment>
<protein>
    <submittedName>
        <fullName evidence="1">Uncharacterized protein</fullName>
    </submittedName>
</protein>
<evidence type="ECO:0000313" key="1">
    <source>
        <dbReference type="EMBL" id="RZU42405.1"/>
    </source>
</evidence>